<dbReference type="Proteomes" id="UP000016584">
    <property type="component" value="Unassembled WGS sequence"/>
</dbReference>
<name>U2J774_9SPHI</name>
<keyword evidence="2" id="KW-1185">Reference proteome</keyword>
<evidence type="ECO:0008006" key="3">
    <source>
        <dbReference type="Google" id="ProtNLM"/>
    </source>
</evidence>
<dbReference type="STRING" id="1346330.M472_06960"/>
<dbReference type="NCBIfam" id="NF033205">
    <property type="entry name" value="IPExxxVDY"/>
    <property type="match status" value="1"/>
</dbReference>
<evidence type="ECO:0000313" key="1">
    <source>
        <dbReference type="EMBL" id="ERJ58503.1"/>
    </source>
</evidence>
<comment type="caution">
    <text evidence="1">The sequence shown here is derived from an EMBL/GenBank/DDBJ whole genome shotgun (WGS) entry which is preliminary data.</text>
</comment>
<sequence>MYFRKYIIETLKLNKITFKLDIDFDLELDFILVGISSSFRDYRLCHFINKHTGLAFIYGKESPIDHNGNLKTKPQEELDFHIIQDKSKGKKETTHHYQMYRYCCDSFDFEYYLINNKSLENGLLIPEAPNFDYFMIIKHYIDEEDLDNLIDNLKSINEIMLVKEIDPTILKSKENLIF</sequence>
<dbReference type="InterPro" id="IPR047690">
    <property type="entry name" value="IPExxxVDY_fam"/>
</dbReference>
<protein>
    <recommendedName>
        <fullName evidence="3">IPExxxVDY family protein</fullName>
    </recommendedName>
</protein>
<organism evidence="1 2">
    <name type="scientific">Sphingobacterium paucimobilis HER1398</name>
    <dbReference type="NCBI Taxonomy" id="1346330"/>
    <lineage>
        <taxon>Bacteria</taxon>
        <taxon>Pseudomonadati</taxon>
        <taxon>Bacteroidota</taxon>
        <taxon>Sphingobacteriia</taxon>
        <taxon>Sphingobacteriales</taxon>
        <taxon>Sphingobacteriaceae</taxon>
        <taxon>Sphingobacterium</taxon>
    </lineage>
</organism>
<proteinExistence type="predicted"/>
<reference evidence="1 2" key="1">
    <citation type="journal article" date="2013" name="Genome Announc.">
        <title>The Draft Genome Sequence of Sphingomonas paucimobilis Strain HER1398 (Proteobacteria), Host to the Giant PAU Phage, Indicates That It Is a Member of the Genus Sphingobacterium (Bacteroidetes).</title>
        <authorList>
            <person name="White R.A.III."/>
            <person name="Suttle C.A."/>
        </authorList>
    </citation>
    <scope>NUCLEOTIDE SEQUENCE [LARGE SCALE GENOMIC DNA]</scope>
    <source>
        <strain evidence="1 2">HER1398</strain>
    </source>
</reference>
<dbReference type="EMBL" id="ATDL01000016">
    <property type="protein sequence ID" value="ERJ58503.1"/>
    <property type="molecule type" value="Genomic_DNA"/>
</dbReference>
<dbReference type="AlphaFoldDB" id="U2J774"/>
<gene>
    <name evidence="1" type="ORF">M472_06960</name>
</gene>
<dbReference type="PATRIC" id="fig|1346330.5.peg.3053"/>
<accession>U2J774</accession>
<evidence type="ECO:0000313" key="2">
    <source>
        <dbReference type="Proteomes" id="UP000016584"/>
    </source>
</evidence>